<keyword evidence="1" id="KW-0812">Transmembrane</keyword>
<comment type="caution">
    <text evidence="2">The sequence shown here is derived from an EMBL/GenBank/DDBJ whole genome shotgun (WGS) entry which is preliminary data.</text>
</comment>
<proteinExistence type="predicted"/>
<feature type="transmembrane region" description="Helical" evidence="1">
    <location>
        <begin position="45"/>
        <end position="64"/>
    </location>
</feature>
<dbReference type="RefSeq" id="WP_349658528.1">
    <property type="nucleotide sequence ID" value="NZ_JBEGDG010000002.1"/>
</dbReference>
<protein>
    <submittedName>
        <fullName evidence="2">Uncharacterized protein</fullName>
    </submittedName>
</protein>
<dbReference type="Proteomes" id="UP001478862">
    <property type="component" value="Unassembled WGS sequence"/>
</dbReference>
<gene>
    <name evidence="2" type="ORF">ABNX05_03975</name>
</gene>
<organism evidence="2 3">
    <name type="scientific">Lysinibacillus zambalensis</name>
    <dbReference type="NCBI Taxonomy" id="3160866"/>
    <lineage>
        <taxon>Bacteria</taxon>
        <taxon>Bacillati</taxon>
        <taxon>Bacillota</taxon>
        <taxon>Bacilli</taxon>
        <taxon>Bacillales</taxon>
        <taxon>Bacillaceae</taxon>
        <taxon>Lysinibacillus</taxon>
    </lineage>
</organism>
<evidence type="ECO:0000313" key="2">
    <source>
        <dbReference type="EMBL" id="MEQ6353762.1"/>
    </source>
</evidence>
<accession>A0ABV1MML9</accession>
<reference evidence="2 3" key="1">
    <citation type="submission" date="2024-06" db="EMBL/GenBank/DDBJ databases">
        <title>Lysinibacillus zambalefons sp. nov., a Novel Firmicute Isolated from the Poon Bato Zambales Hyperalkaline Spring.</title>
        <authorList>
            <person name="Aja J.A."/>
            <person name="Lazaro J.E.H."/>
            <person name="Llorin L.D."/>
            <person name="Lim K.R."/>
            <person name="Teodosio J."/>
            <person name="Dalisay D.S."/>
        </authorList>
    </citation>
    <scope>NUCLEOTIDE SEQUENCE [LARGE SCALE GENOMIC DNA]</scope>
    <source>
        <strain evidence="2 3">M3</strain>
    </source>
</reference>
<keyword evidence="3" id="KW-1185">Reference proteome</keyword>
<evidence type="ECO:0000256" key="1">
    <source>
        <dbReference type="SAM" id="Phobius"/>
    </source>
</evidence>
<feature type="transmembrane region" description="Helical" evidence="1">
    <location>
        <begin position="17"/>
        <end position="38"/>
    </location>
</feature>
<dbReference type="EMBL" id="JBEGDG010000002">
    <property type="protein sequence ID" value="MEQ6353762.1"/>
    <property type="molecule type" value="Genomic_DNA"/>
</dbReference>
<evidence type="ECO:0000313" key="3">
    <source>
        <dbReference type="Proteomes" id="UP001478862"/>
    </source>
</evidence>
<keyword evidence="1" id="KW-0472">Membrane</keyword>
<sequence>MRDLIVDILQQNSSIGIFSYISIGLALVVFMIGLFCILKKKKYGVYVLASSFLLLVNPAIDFLFNLF</sequence>
<name>A0ABV1MML9_9BACI</name>
<keyword evidence="1" id="KW-1133">Transmembrane helix</keyword>